<organism evidence="12 13">
    <name type="scientific">Sedimentibacter hydroxybenzoicus DSM 7310</name>
    <dbReference type="NCBI Taxonomy" id="1123245"/>
    <lineage>
        <taxon>Bacteria</taxon>
        <taxon>Bacillati</taxon>
        <taxon>Bacillota</taxon>
        <taxon>Tissierellia</taxon>
        <taxon>Sedimentibacter</taxon>
    </lineage>
</organism>
<protein>
    <recommendedName>
        <fullName evidence="3 9">4-diphosphocytidyl-2-C-methyl-D-erythritol kinase</fullName>
        <shortName evidence="9">CMK</shortName>
        <ecNumber evidence="2 9">2.7.1.148</ecNumber>
    </recommendedName>
    <alternativeName>
        <fullName evidence="8 9">4-(cytidine-5'-diphospho)-2-C-methyl-D-erythritol kinase</fullName>
    </alternativeName>
</protein>
<dbReference type="Gene3D" id="3.30.230.10">
    <property type="match status" value="1"/>
</dbReference>
<dbReference type="GO" id="GO:0016114">
    <property type="term" value="P:terpenoid biosynthetic process"/>
    <property type="evidence" value="ECO:0007669"/>
    <property type="project" value="UniProtKB-UniRule"/>
</dbReference>
<comment type="catalytic activity">
    <reaction evidence="9">
        <text>4-CDP-2-C-methyl-D-erythritol + ATP = 4-CDP-2-C-methyl-D-erythritol 2-phosphate + ADP + H(+)</text>
        <dbReference type="Rhea" id="RHEA:18437"/>
        <dbReference type="ChEBI" id="CHEBI:15378"/>
        <dbReference type="ChEBI" id="CHEBI:30616"/>
        <dbReference type="ChEBI" id="CHEBI:57823"/>
        <dbReference type="ChEBI" id="CHEBI:57919"/>
        <dbReference type="ChEBI" id="CHEBI:456216"/>
        <dbReference type="EC" id="2.7.1.148"/>
    </reaction>
</comment>
<dbReference type="InterPro" id="IPR036554">
    <property type="entry name" value="GHMP_kinase_C_sf"/>
</dbReference>
<keyword evidence="5 9" id="KW-0547">Nucleotide-binding</keyword>
<feature type="active site" evidence="9">
    <location>
        <position position="135"/>
    </location>
</feature>
<dbReference type="RefSeq" id="WP_179238406.1">
    <property type="nucleotide sequence ID" value="NZ_JACBNQ010000012.1"/>
</dbReference>
<comment type="caution">
    <text evidence="12">The sequence shown here is derived from an EMBL/GenBank/DDBJ whole genome shotgun (WGS) entry which is preliminary data.</text>
</comment>
<feature type="binding site" evidence="9">
    <location>
        <begin position="93"/>
        <end position="103"/>
    </location>
    <ligand>
        <name>ATP</name>
        <dbReference type="ChEBI" id="CHEBI:30616"/>
    </ligand>
</feature>
<keyword evidence="13" id="KW-1185">Reference proteome</keyword>
<dbReference type="EC" id="2.7.1.148" evidence="2 9"/>
<evidence type="ECO:0000256" key="8">
    <source>
        <dbReference type="ARBA" id="ARBA00032554"/>
    </source>
</evidence>
<sequence length="289" mass="32322">MIKLYSYGKINLFLDVKGKLENSYHSIRTVMQSIDLYDEIQLISTEDNKILIECNSPSIPLNEENTCYKAASHIKEKYHINSGVIIKINKVIPSEAGLAGGSSNSAAVIKGLNKLWKLNLSVEELLSIGVNIGADVPFCINGGTYLAEGIGEKLTKLNDFKWDYILLIKPEFSMSTAFVYNNLTTDNYNLHTNNKIINYIKHDDYLSTAKSTANTLERVVEKFHPEINDIKNIMLQEGAISSLMTGSGSAMYGLFPDIKSLNSAYDAFKGIYHQVYMTRTNTFGVKIFD</sequence>
<evidence type="ECO:0000313" key="12">
    <source>
        <dbReference type="EMBL" id="NYB74699.1"/>
    </source>
</evidence>
<evidence type="ECO:0000256" key="6">
    <source>
        <dbReference type="ARBA" id="ARBA00022777"/>
    </source>
</evidence>
<proteinExistence type="inferred from homology"/>
<dbReference type="HAMAP" id="MF_00061">
    <property type="entry name" value="IspE"/>
    <property type="match status" value="1"/>
</dbReference>
<feature type="domain" description="GHMP kinase C-terminal" evidence="11">
    <location>
        <begin position="213"/>
        <end position="269"/>
    </location>
</feature>
<evidence type="ECO:0000256" key="7">
    <source>
        <dbReference type="ARBA" id="ARBA00022840"/>
    </source>
</evidence>
<keyword evidence="7 9" id="KW-0067">ATP-binding</keyword>
<name>A0A974BK08_SEDHY</name>
<evidence type="ECO:0000313" key="13">
    <source>
        <dbReference type="Proteomes" id="UP000611629"/>
    </source>
</evidence>
<evidence type="ECO:0000256" key="3">
    <source>
        <dbReference type="ARBA" id="ARBA00017473"/>
    </source>
</evidence>
<comment type="similarity">
    <text evidence="1 9">Belongs to the GHMP kinase family. IspE subfamily.</text>
</comment>
<keyword evidence="4 9" id="KW-0808">Transferase</keyword>
<dbReference type="GO" id="GO:0019288">
    <property type="term" value="P:isopentenyl diphosphate biosynthetic process, methylerythritol 4-phosphate pathway"/>
    <property type="evidence" value="ECO:0007669"/>
    <property type="project" value="UniProtKB-UniRule"/>
</dbReference>
<dbReference type="InterPro" id="IPR006204">
    <property type="entry name" value="GHMP_kinase_N_dom"/>
</dbReference>
<evidence type="ECO:0000256" key="2">
    <source>
        <dbReference type="ARBA" id="ARBA00012052"/>
    </source>
</evidence>
<dbReference type="InterPro" id="IPR020568">
    <property type="entry name" value="Ribosomal_Su5_D2-typ_SF"/>
</dbReference>
<dbReference type="Gene3D" id="3.30.70.890">
    <property type="entry name" value="GHMP kinase, C-terminal domain"/>
    <property type="match status" value="1"/>
</dbReference>
<dbReference type="Pfam" id="PF00288">
    <property type="entry name" value="GHMP_kinases_N"/>
    <property type="match status" value="1"/>
</dbReference>
<dbReference type="NCBIfam" id="TIGR00154">
    <property type="entry name" value="ispE"/>
    <property type="match status" value="1"/>
</dbReference>
<evidence type="ECO:0000256" key="4">
    <source>
        <dbReference type="ARBA" id="ARBA00022679"/>
    </source>
</evidence>
<dbReference type="GO" id="GO:0050515">
    <property type="term" value="F:4-(cytidine 5'-diphospho)-2-C-methyl-D-erythritol kinase activity"/>
    <property type="evidence" value="ECO:0007669"/>
    <property type="project" value="UniProtKB-UniRule"/>
</dbReference>
<dbReference type="InterPro" id="IPR014721">
    <property type="entry name" value="Ribsml_uS5_D2-typ_fold_subgr"/>
</dbReference>
<evidence type="ECO:0000256" key="9">
    <source>
        <dbReference type="HAMAP-Rule" id="MF_00061"/>
    </source>
</evidence>
<keyword evidence="6 9" id="KW-0418">Kinase</keyword>
<dbReference type="SUPFAM" id="SSF54211">
    <property type="entry name" value="Ribosomal protein S5 domain 2-like"/>
    <property type="match status" value="1"/>
</dbReference>
<dbReference type="Proteomes" id="UP000611629">
    <property type="component" value="Unassembled WGS sequence"/>
</dbReference>
<dbReference type="PANTHER" id="PTHR43527:SF2">
    <property type="entry name" value="4-DIPHOSPHOCYTIDYL-2-C-METHYL-D-ERYTHRITOL KINASE, CHLOROPLASTIC"/>
    <property type="match status" value="1"/>
</dbReference>
<dbReference type="SUPFAM" id="SSF55060">
    <property type="entry name" value="GHMP Kinase, C-terminal domain"/>
    <property type="match status" value="1"/>
</dbReference>
<evidence type="ECO:0000259" key="10">
    <source>
        <dbReference type="Pfam" id="PF00288"/>
    </source>
</evidence>
<dbReference type="InterPro" id="IPR004424">
    <property type="entry name" value="IspE"/>
</dbReference>
<reference evidence="12" key="1">
    <citation type="submission" date="2020-07" db="EMBL/GenBank/DDBJ databases">
        <title>Genomic analysis of a strain of Sedimentibacter Hydroxybenzoicus DSM7310.</title>
        <authorList>
            <person name="Ma S."/>
        </authorList>
    </citation>
    <scope>NUCLEOTIDE SEQUENCE</scope>
    <source>
        <strain evidence="12">DSM 7310</strain>
    </source>
</reference>
<dbReference type="PIRSF" id="PIRSF010376">
    <property type="entry name" value="IspE"/>
    <property type="match status" value="1"/>
</dbReference>
<keyword evidence="9" id="KW-0414">Isoprene biosynthesis</keyword>
<dbReference type="Pfam" id="PF08544">
    <property type="entry name" value="GHMP_kinases_C"/>
    <property type="match status" value="1"/>
</dbReference>
<dbReference type="InterPro" id="IPR013750">
    <property type="entry name" value="GHMP_kinase_C_dom"/>
</dbReference>
<evidence type="ECO:0000256" key="1">
    <source>
        <dbReference type="ARBA" id="ARBA00009684"/>
    </source>
</evidence>
<dbReference type="GO" id="GO:0005524">
    <property type="term" value="F:ATP binding"/>
    <property type="evidence" value="ECO:0007669"/>
    <property type="project" value="UniProtKB-UniRule"/>
</dbReference>
<feature type="domain" description="GHMP kinase N-terminal" evidence="10">
    <location>
        <begin position="65"/>
        <end position="143"/>
    </location>
</feature>
<comment type="pathway">
    <text evidence="9">Isoprenoid biosynthesis; isopentenyl diphosphate biosynthesis via DXP pathway; isopentenyl diphosphate from 1-deoxy-D-xylulose 5-phosphate: step 3/6.</text>
</comment>
<evidence type="ECO:0000259" key="11">
    <source>
        <dbReference type="Pfam" id="PF08544"/>
    </source>
</evidence>
<feature type="active site" evidence="9">
    <location>
        <position position="9"/>
    </location>
</feature>
<dbReference type="EMBL" id="JACBNQ010000012">
    <property type="protein sequence ID" value="NYB74699.1"/>
    <property type="molecule type" value="Genomic_DNA"/>
</dbReference>
<gene>
    <name evidence="9" type="primary">ispE</name>
    <name evidence="12" type="ORF">HZF24_11180</name>
</gene>
<accession>A0A974BK08</accession>
<dbReference type="AlphaFoldDB" id="A0A974BK08"/>
<evidence type="ECO:0000256" key="5">
    <source>
        <dbReference type="ARBA" id="ARBA00022741"/>
    </source>
</evidence>
<dbReference type="PANTHER" id="PTHR43527">
    <property type="entry name" value="4-DIPHOSPHOCYTIDYL-2-C-METHYL-D-ERYTHRITOL KINASE, CHLOROPLASTIC"/>
    <property type="match status" value="1"/>
</dbReference>
<comment type="function">
    <text evidence="9">Catalyzes the phosphorylation of the position 2 hydroxy group of 4-diphosphocytidyl-2C-methyl-D-erythritol.</text>
</comment>